<dbReference type="GO" id="GO:0006412">
    <property type="term" value="P:translation"/>
    <property type="evidence" value="ECO:0007669"/>
    <property type="project" value="InterPro"/>
</dbReference>
<dbReference type="InterPro" id="IPR001147">
    <property type="entry name" value="Ribosomal_eL21"/>
</dbReference>
<dbReference type="FunFam" id="2.30.30.70:FF:000001">
    <property type="entry name" value="60S ribosomal protein L21"/>
    <property type="match status" value="1"/>
</dbReference>
<proteinExistence type="inferred from homology"/>
<feature type="region of interest" description="Disordered" evidence="4">
    <location>
        <begin position="22"/>
        <end position="69"/>
    </location>
</feature>
<dbReference type="PANTHER" id="PTHR20981">
    <property type="entry name" value="60S RIBOSOMAL PROTEIN L21"/>
    <property type="match status" value="1"/>
</dbReference>
<gene>
    <name evidence="5" type="ORF">BDDG_05702</name>
</gene>
<dbReference type="Proteomes" id="UP000007802">
    <property type="component" value="Unassembled WGS sequence"/>
</dbReference>
<protein>
    <submittedName>
        <fullName evidence="5">50S ribosomal protein L21e</fullName>
    </submittedName>
</protein>
<dbReference type="SUPFAM" id="SSF50104">
    <property type="entry name" value="Translation proteins SH3-like domain"/>
    <property type="match status" value="1"/>
</dbReference>
<reference evidence="5" key="1">
    <citation type="submission" date="2010-03" db="EMBL/GenBank/DDBJ databases">
        <title>Annotation of Blastomyces dermatitidis strain ATCC 18188.</title>
        <authorList>
            <consortium name="The Broad Institute Genome Sequencing Platform"/>
            <consortium name="Broad Institute Genome Sequencing Center for Infectious Disease."/>
            <person name="Cuomo C."/>
            <person name="Klein B."/>
            <person name="Sullivan T."/>
            <person name="Heitman J."/>
            <person name="Young S."/>
            <person name="Zeng Q."/>
            <person name="Gargeya S."/>
            <person name="Alvarado L."/>
            <person name="Berlin A.M."/>
            <person name="Chapman S.B."/>
            <person name="Chen Z."/>
            <person name="Freedman E."/>
            <person name="Gellesch M."/>
            <person name="Goldberg J."/>
            <person name="Griggs A."/>
            <person name="Gujja S."/>
            <person name="Heilman E."/>
            <person name="Heiman D."/>
            <person name="Howarth C."/>
            <person name="Mehta T."/>
            <person name="Neiman D."/>
            <person name="Pearson M."/>
            <person name="Roberts A."/>
            <person name="Saif S."/>
            <person name="Shea T."/>
            <person name="Shenoy N."/>
            <person name="Sisk P."/>
            <person name="Stolte C."/>
            <person name="Sykes S."/>
            <person name="White J."/>
            <person name="Yandava C."/>
            <person name="Haas B."/>
            <person name="Nusbaum C."/>
            <person name="Birren B."/>
        </authorList>
    </citation>
    <scope>NUCLEOTIDE SEQUENCE [LARGE SCALE GENOMIC DNA]</scope>
    <source>
        <strain evidence="5">ATCC 18188</strain>
    </source>
</reference>
<feature type="compositionally biased region" description="Polar residues" evidence="4">
    <location>
        <begin position="33"/>
        <end position="43"/>
    </location>
</feature>
<evidence type="ECO:0000256" key="2">
    <source>
        <dbReference type="ARBA" id="ARBA00022980"/>
    </source>
</evidence>
<comment type="similarity">
    <text evidence="1">Belongs to the eukaryotic ribosomal protein eL21 family.</text>
</comment>
<dbReference type="GO" id="GO:0003735">
    <property type="term" value="F:structural constituent of ribosome"/>
    <property type="evidence" value="ECO:0007669"/>
    <property type="project" value="InterPro"/>
</dbReference>
<keyword evidence="2 5" id="KW-0689">Ribosomal protein</keyword>
<accession>F2THP5</accession>
<dbReference type="InterPro" id="IPR008991">
    <property type="entry name" value="Translation_prot_SH3-like_sf"/>
</dbReference>
<dbReference type="HOGENOM" id="CLU_103610_0_0_1"/>
<dbReference type="GO" id="GO:1990904">
    <property type="term" value="C:ribonucleoprotein complex"/>
    <property type="evidence" value="ECO:0007669"/>
    <property type="project" value="UniProtKB-KW"/>
</dbReference>
<evidence type="ECO:0000313" key="5">
    <source>
        <dbReference type="EMBL" id="EGE82758.1"/>
    </source>
</evidence>
<evidence type="ECO:0000256" key="4">
    <source>
        <dbReference type="SAM" id="MobiDB-lite"/>
    </source>
</evidence>
<dbReference type="Pfam" id="PF01157">
    <property type="entry name" value="Ribosomal_L21e"/>
    <property type="match status" value="1"/>
</dbReference>
<feature type="compositionally biased region" description="Basic residues" evidence="4">
    <location>
        <begin position="44"/>
        <end position="54"/>
    </location>
</feature>
<keyword evidence="3" id="KW-0687">Ribonucleoprotein</keyword>
<dbReference type="PROSITE" id="PS01171">
    <property type="entry name" value="RIBOSOMAL_L21E"/>
    <property type="match status" value="1"/>
</dbReference>
<dbReference type="OrthoDB" id="1539250at2759"/>
<dbReference type="FunFam" id="6.10.250.3260:FF:000001">
    <property type="entry name" value="60S ribosomal protein L21"/>
    <property type="match status" value="1"/>
</dbReference>
<dbReference type="InterPro" id="IPR018259">
    <property type="entry name" value="Ribosomal_eL21_CS"/>
</dbReference>
<dbReference type="Gene3D" id="6.10.250.3260">
    <property type="match status" value="1"/>
</dbReference>
<sequence length="226" mass="25733">MGLAKTSVGDYLFGPELGLSPHTVRLSEKPNHRSPTTTSSLQSVRRKKHFRRRQSPSPSDYLTSVKMGHSHGLRKGTRYAFSREYKKHGVIPLSTYLRVYRVGDIVDIKVNGAVHKGMPHKVYHGKTGVVYNVTKSAVGVIIYKRVGNRYMEKRVNVRIEHVSHSRSREEFLRRVKENALKRQKAKEEGIHVHLKRQPVGPREARTVSTEGNMPETITPVAYETTI</sequence>
<dbReference type="Gene3D" id="2.30.30.70">
    <property type="entry name" value="Ribosomal protein L21"/>
    <property type="match status" value="1"/>
</dbReference>
<dbReference type="GO" id="GO:0005840">
    <property type="term" value="C:ribosome"/>
    <property type="evidence" value="ECO:0007669"/>
    <property type="project" value="UniProtKB-KW"/>
</dbReference>
<evidence type="ECO:0000256" key="3">
    <source>
        <dbReference type="ARBA" id="ARBA00023274"/>
    </source>
</evidence>
<dbReference type="InterPro" id="IPR036948">
    <property type="entry name" value="Ribosomal_eL21_sf"/>
</dbReference>
<dbReference type="AlphaFoldDB" id="F2THP5"/>
<dbReference type="EMBL" id="GG749438">
    <property type="protein sequence ID" value="EGE82758.1"/>
    <property type="molecule type" value="Genomic_DNA"/>
</dbReference>
<evidence type="ECO:0000256" key="1">
    <source>
        <dbReference type="ARBA" id="ARBA00008427"/>
    </source>
</evidence>
<name>F2THP5_AJEDA</name>
<organism evidence="5">
    <name type="scientific">Ajellomyces dermatitidis (strain ATCC 18188 / CBS 674.68)</name>
    <name type="common">Blastomyces dermatitidis</name>
    <dbReference type="NCBI Taxonomy" id="653446"/>
    <lineage>
        <taxon>Eukaryota</taxon>
        <taxon>Fungi</taxon>
        <taxon>Dikarya</taxon>
        <taxon>Ascomycota</taxon>
        <taxon>Pezizomycotina</taxon>
        <taxon>Eurotiomycetes</taxon>
        <taxon>Eurotiomycetidae</taxon>
        <taxon>Onygenales</taxon>
        <taxon>Ajellomycetaceae</taxon>
        <taxon>Blastomyces</taxon>
    </lineage>
</organism>